<dbReference type="OrthoDB" id="1461976at2759"/>
<feature type="transmembrane region" description="Helical" evidence="2">
    <location>
        <begin position="212"/>
        <end position="232"/>
    </location>
</feature>
<dbReference type="InterPro" id="IPR012171">
    <property type="entry name" value="Fatty_acid_desaturase"/>
</dbReference>
<dbReference type="GO" id="GO:0006629">
    <property type="term" value="P:lipid metabolic process"/>
    <property type="evidence" value="ECO:0007669"/>
    <property type="project" value="InterPro"/>
</dbReference>
<feature type="transmembrane region" description="Helical" evidence="2">
    <location>
        <begin position="49"/>
        <end position="68"/>
    </location>
</feature>
<evidence type="ECO:0000313" key="4">
    <source>
        <dbReference type="EMBL" id="TVY38601.1"/>
    </source>
</evidence>
<organism evidence="4 5">
    <name type="scientific">Lachnellula occidentalis</name>
    <dbReference type="NCBI Taxonomy" id="215460"/>
    <lineage>
        <taxon>Eukaryota</taxon>
        <taxon>Fungi</taxon>
        <taxon>Dikarya</taxon>
        <taxon>Ascomycota</taxon>
        <taxon>Pezizomycotina</taxon>
        <taxon>Leotiomycetes</taxon>
        <taxon>Helotiales</taxon>
        <taxon>Lachnaceae</taxon>
        <taxon>Lachnellula</taxon>
    </lineage>
</organism>
<feature type="domain" description="Fatty acid desaturase" evidence="3">
    <location>
        <begin position="134"/>
        <end position="391"/>
    </location>
</feature>
<dbReference type="Pfam" id="PF00487">
    <property type="entry name" value="FA_desaturase"/>
    <property type="match status" value="1"/>
</dbReference>
<reference evidence="4 5" key="1">
    <citation type="submission" date="2018-05" db="EMBL/GenBank/DDBJ databases">
        <title>Genome sequencing and assembly of the regulated plant pathogen Lachnellula willkommii and related sister species for the development of diagnostic species identification markers.</title>
        <authorList>
            <person name="Giroux E."/>
            <person name="Bilodeau G."/>
        </authorList>
    </citation>
    <scope>NUCLEOTIDE SEQUENCE [LARGE SCALE GENOMIC DNA]</scope>
    <source>
        <strain evidence="4 5">CBS 160.35</strain>
    </source>
</reference>
<dbReference type="InterPro" id="IPR005804">
    <property type="entry name" value="FA_desaturase_dom"/>
</dbReference>
<dbReference type="Proteomes" id="UP000443090">
    <property type="component" value="Unassembled WGS sequence"/>
</dbReference>
<dbReference type="GO" id="GO:0016491">
    <property type="term" value="F:oxidoreductase activity"/>
    <property type="evidence" value="ECO:0007669"/>
    <property type="project" value="InterPro"/>
</dbReference>
<dbReference type="PANTHER" id="PTHR32100">
    <property type="entry name" value="OMEGA-6 FATTY ACID DESATURASE, CHLOROPLASTIC"/>
    <property type="match status" value="1"/>
</dbReference>
<dbReference type="AlphaFoldDB" id="A0A8H8UBH1"/>
<name>A0A8H8UBH1_9HELO</name>
<dbReference type="EMBL" id="QGMI01000589">
    <property type="protein sequence ID" value="TVY38601.1"/>
    <property type="molecule type" value="Genomic_DNA"/>
</dbReference>
<feature type="transmembrane region" description="Helical" evidence="2">
    <location>
        <begin position="268"/>
        <end position="289"/>
    </location>
</feature>
<feature type="region of interest" description="Disordered" evidence="1">
    <location>
        <begin position="1"/>
        <end position="23"/>
    </location>
</feature>
<evidence type="ECO:0000256" key="1">
    <source>
        <dbReference type="SAM" id="MobiDB-lite"/>
    </source>
</evidence>
<gene>
    <name evidence="4" type="primary">FAD12_1</name>
    <name evidence="4" type="ORF">LOCC1_G004745</name>
</gene>
<keyword evidence="5" id="KW-1185">Reference proteome</keyword>
<proteinExistence type="predicted"/>
<accession>A0A8H8UBH1</accession>
<protein>
    <submittedName>
        <fullName evidence="4">Delta(12) fatty acid desaturase</fullName>
    </submittedName>
</protein>
<evidence type="ECO:0000259" key="3">
    <source>
        <dbReference type="Pfam" id="PF00487"/>
    </source>
</evidence>
<keyword evidence="2" id="KW-0472">Membrane</keyword>
<dbReference type="CDD" id="cd03507">
    <property type="entry name" value="Delta12-FADS-like"/>
    <property type="match status" value="1"/>
</dbReference>
<comment type="caution">
    <text evidence="4">The sequence shown here is derived from an EMBL/GenBank/DDBJ whole genome shotgun (WGS) entry which is preliminary data.</text>
</comment>
<keyword evidence="2" id="KW-0812">Transmembrane</keyword>
<evidence type="ECO:0000313" key="5">
    <source>
        <dbReference type="Proteomes" id="UP000443090"/>
    </source>
</evidence>
<keyword evidence="2" id="KW-1133">Transmembrane helix</keyword>
<sequence length="424" mass="48780">MQDSPIAQKATDTDNETNPPTERFFTPPTYTMKQIHDAIPAHCFQRNTLLSAAYVLRDFLFIAILFYLSTHISNLPSHFLRTSAWCLYSFCQGLVFTGLWELAHECGQGSGSAIKGGLFPIVRALLTGVPNSGALSKHKSFNNYVGLFIHSLLLVPYNGWRITHSTHHKSTNNIERDIAFVPDTKEVHLKLHENRKPELFFSYWSLVEDTPLIAFLTLFGHQLIAWPIYLTINNFALPRMNVFPWWTRSHFYYGGDGPNFKPSDRDDIIMSNFGLAVVIAGLWASVNFLGFEKVFLLYGAPWLWTNHWILAITYLQHTDPALPYYQTSSWSFLRGAASTVDRDFGFIGRCFFHGAIDFHVLHHHVSRIPFYHAVEANEAIKKVMGTHYQSDRKSPFLWAFWKNYTKCRFVEEKDVGSNIYFFAK</sequence>
<evidence type="ECO:0000256" key="2">
    <source>
        <dbReference type="SAM" id="Phobius"/>
    </source>
</evidence>